<dbReference type="AlphaFoldDB" id="A0A7R8AQ15"/>
<evidence type="ECO:0000256" key="4">
    <source>
        <dbReference type="ARBA" id="ARBA00022723"/>
    </source>
</evidence>
<evidence type="ECO:0000256" key="2">
    <source>
        <dbReference type="ARBA" id="ARBA00010617"/>
    </source>
</evidence>
<dbReference type="GO" id="GO:0016705">
    <property type="term" value="F:oxidoreductase activity, acting on paired donors, with incorporation or reduction of molecular oxygen"/>
    <property type="evidence" value="ECO:0007669"/>
    <property type="project" value="InterPro"/>
</dbReference>
<dbReference type="GeneID" id="64975393"/>
<dbReference type="InterPro" id="IPR002403">
    <property type="entry name" value="Cyt_P450_E_grp-IV"/>
</dbReference>
<name>A0A7R8AQ15_9EURO</name>
<dbReference type="GO" id="GO:0005506">
    <property type="term" value="F:iron ion binding"/>
    <property type="evidence" value="ECO:0007669"/>
    <property type="project" value="InterPro"/>
</dbReference>
<dbReference type="InterPro" id="IPR001128">
    <property type="entry name" value="Cyt_P450"/>
</dbReference>
<evidence type="ECO:0000256" key="5">
    <source>
        <dbReference type="ARBA" id="ARBA00023002"/>
    </source>
</evidence>
<dbReference type="InterPro" id="IPR050529">
    <property type="entry name" value="CYP450_sterol_14alpha_dmase"/>
</dbReference>
<dbReference type="SUPFAM" id="SSF48264">
    <property type="entry name" value="Cytochrome P450"/>
    <property type="match status" value="1"/>
</dbReference>
<evidence type="ECO:0000256" key="7">
    <source>
        <dbReference type="ARBA" id="ARBA00023033"/>
    </source>
</evidence>
<feature type="binding site" description="axial binding residue" evidence="8">
    <location>
        <position position="447"/>
    </location>
    <ligand>
        <name>heme</name>
        <dbReference type="ChEBI" id="CHEBI:30413"/>
    </ligand>
    <ligandPart>
        <name>Fe</name>
        <dbReference type="ChEBI" id="CHEBI:18248"/>
    </ligandPart>
</feature>
<evidence type="ECO:0000256" key="8">
    <source>
        <dbReference type="PIRSR" id="PIRSR602403-1"/>
    </source>
</evidence>
<proteinExistence type="inferred from homology"/>
<accession>A0A7R8AQ15</accession>
<dbReference type="GO" id="GO:0020037">
    <property type="term" value="F:heme binding"/>
    <property type="evidence" value="ECO:0007669"/>
    <property type="project" value="InterPro"/>
</dbReference>
<keyword evidence="5" id="KW-0560">Oxidoreductase</keyword>
<comment type="cofactor">
    <cofactor evidence="1 8">
        <name>heme</name>
        <dbReference type="ChEBI" id="CHEBI:30413"/>
    </cofactor>
</comment>
<keyword evidence="3 8" id="KW-0349">Heme</keyword>
<keyword evidence="7" id="KW-0503">Monooxygenase</keyword>
<dbReference type="Pfam" id="PF00067">
    <property type="entry name" value="p450"/>
    <property type="match status" value="1"/>
</dbReference>
<dbReference type="PANTHER" id="PTHR24304">
    <property type="entry name" value="CYTOCHROME P450 FAMILY 7"/>
    <property type="match status" value="1"/>
</dbReference>
<evidence type="ECO:0000313" key="10">
    <source>
        <dbReference type="Proteomes" id="UP000654913"/>
    </source>
</evidence>
<reference evidence="9" key="1">
    <citation type="submission" date="2021-01" db="EMBL/GenBank/DDBJ databases">
        <authorList>
            <consortium name="Aspergillus puulaauensis MK2 genome sequencing consortium"/>
            <person name="Kazuki M."/>
            <person name="Futagami T."/>
        </authorList>
    </citation>
    <scope>NUCLEOTIDE SEQUENCE</scope>
    <source>
        <strain evidence="9">MK2</strain>
    </source>
</reference>
<keyword evidence="10" id="KW-1185">Reference proteome</keyword>
<dbReference type="Gene3D" id="1.10.630.10">
    <property type="entry name" value="Cytochrome P450"/>
    <property type="match status" value="1"/>
</dbReference>
<evidence type="ECO:0000256" key="3">
    <source>
        <dbReference type="ARBA" id="ARBA00022617"/>
    </source>
</evidence>
<dbReference type="PRINTS" id="PR00465">
    <property type="entry name" value="EP450IV"/>
</dbReference>
<dbReference type="InterPro" id="IPR036396">
    <property type="entry name" value="Cyt_P450_sf"/>
</dbReference>
<gene>
    <name evidence="9" type="ORF">APUU_50099A</name>
</gene>
<dbReference type="KEGG" id="apuu:APUU_50099A"/>
<keyword evidence="6 8" id="KW-0408">Iron</keyword>
<evidence type="ECO:0008006" key="11">
    <source>
        <dbReference type="Google" id="ProtNLM"/>
    </source>
</evidence>
<evidence type="ECO:0000256" key="6">
    <source>
        <dbReference type="ARBA" id="ARBA00023004"/>
    </source>
</evidence>
<dbReference type="EMBL" id="AP024447">
    <property type="protein sequence ID" value="BCS25388.1"/>
    <property type="molecule type" value="Genomic_DNA"/>
</dbReference>
<dbReference type="RefSeq" id="XP_041557582.1">
    <property type="nucleotide sequence ID" value="XM_041705059.1"/>
</dbReference>
<evidence type="ECO:0000313" key="9">
    <source>
        <dbReference type="EMBL" id="BCS25388.1"/>
    </source>
</evidence>
<dbReference type="PANTHER" id="PTHR24304:SF2">
    <property type="entry name" value="24-HYDROXYCHOLESTEROL 7-ALPHA-HYDROXYLASE"/>
    <property type="match status" value="1"/>
</dbReference>
<protein>
    <recommendedName>
        <fullName evidence="11">Cytochrome P450</fullName>
    </recommendedName>
</protein>
<sequence>MPLGVSMVLRCDAWATLALLLLLCGLSALFCRFIRQASFPDGAPRLLREGYPTLGALRFFSDRYNLYFDGISSSRTGSFSFYFGKHQIVGISGLEGRKVFFQSKEMDLSQGYTLLLATTPSFKASPRPPDEALHSSKWFRHTLAGMVSKDNLVANLLSMIKDTNTAFKNATDPITKTGLVDIFDETSYILYQSTMRVIGFHKIADSEELCSTTLKLFECIENGTSPSRIIFPWLPTPAFLRRLTAGIKLYQTFKRLIQAEEDMGQRIDDGSQSLAKSRRPIEDIIGFVLGTLFASQVNTPICAAWLLVYLATNLHWLNLVRTEIDSVLKRHGDPGETPNETFGRLSIDVWESEFPLIELCLRECIRLHLAGSAFRRNISGQSVPIGSTGEVIPKDAYLFYLVDEVHFNPDIYPNPNLWDPGRYLPGGPRSNNIPLSYLGWGAGRHPCGMRLAKLNVTVIISSFVSMFKFTLCNDQGEPVAEPPIPDRNLHSPRKPSASLRLKVKRL</sequence>
<dbReference type="GO" id="GO:0004497">
    <property type="term" value="F:monooxygenase activity"/>
    <property type="evidence" value="ECO:0007669"/>
    <property type="project" value="UniProtKB-KW"/>
</dbReference>
<dbReference type="Proteomes" id="UP000654913">
    <property type="component" value="Chromosome 5"/>
</dbReference>
<dbReference type="OrthoDB" id="1055148at2759"/>
<reference evidence="9" key="2">
    <citation type="submission" date="2021-02" db="EMBL/GenBank/DDBJ databases">
        <title>Aspergillus puulaauensis MK2 genome sequence.</title>
        <authorList>
            <person name="Futagami T."/>
            <person name="Mori K."/>
            <person name="Kadooka C."/>
            <person name="Tanaka T."/>
        </authorList>
    </citation>
    <scope>NUCLEOTIDE SEQUENCE</scope>
    <source>
        <strain evidence="9">MK2</strain>
    </source>
</reference>
<organism evidence="9 10">
    <name type="scientific">Aspergillus puulaauensis</name>
    <dbReference type="NCBI Taxonomy" id="1220207"/>
    <lineage>
        <taxon>Eukaryota</taxon>
        <taxon>Fungi</taxon>
        <taxon>Dikarya</taxon>
        <taxon>Ascomycota</taxon>
        <taxon>Pezizomycotina</taxon>
        <taxon>Eurotiomycetes</taxon>
        <taxon>Eurotiomycetidae</taxon>
        <taxon>Eurotiales</taxon>
        <taxon>Aspergillaceae</taxon>
        <taxon>Aspergillus</taxon>
    </lineage>
</organism>
<comment type="similarity">
    <text evidence="2">Belongs to the cytochrome P450 family.</text>
</comment>
<keyword evidence="4 8" id="KW-0479">Metal-binding</keyword>
<evidence type="ECO:0000256" key="1">
    <source>
        <dbReference type="ARBA" id="ARBA00001971"/>
    </source>
</evidence>